<dbReference type="InterPro" id="IPR011990">
    <property type="entry name" value="TPR-like_helical_dom_sf"/>
</dbReference>
<dbReference type="PANTHER" id="PTHR47691:SF3">
    <property type="entry name" value="HTH-TYPE TRANSCRIPTIONAL REGULATOR RV0890C-RELATED"/>
    <property type="match status" value="1"/>
</dbReference>
<dbReference type="Gene3D" id="3.40.50.300">
    <property type="entry name" value="P-loop containing nucleotide triphosphate hydrolases"/>
    <property type="match status" value="1"/>
</dbReference>
<dbReference type="EMBL" id="MBTF01000036">
    <property type="protein sequence ID" value="OOQ57394.1"/>
    <property type="molecule type" value="Genomic_DNA"/>
</dbReference>
<gene>
    <name evidence="2" type="ORF">BC343_14945</name>
</gene>
<proteinExistence type="predicted"/>
<dbReference type="STRING" id="1792845.BC343_14945"/>
<name>A0A1S9P8U1_9SPHI</name>
<dbReference type="SUPFAM" id="SSF52540">
    <property type="entry name" value="P-loop containing nucleoside triphosphate hydrolases"/>
    <property type="match status" value="1"/>
</dbReference>
<feature type="domain" description="NB-ARC" evidence="1">
    <location>
        <begin position="207"/>
        <end position="347"/>
    </location>
</feature>
<dbReference type="AlphaFoldDB" id="A0A1S9P8U1"/>
<accession>A0A1S9P8U1</accession>
<evidence type="ECO:0000313" key="2">
    <source>
        <dbReference type="EMBL" id="OOQ57394.1"/>
    </source>
</evidence>
<dbReference type="SMART" id="SM00028">
    <property type="entry name" value="TPR"/>
    <property type="match status" value="3"/>
</dbReference>
<organism evidence="2 3">
    <name type="scientific">Mucilaginibacter pedocola</name>
    <dbReference type="NCBI Taxonomy" id="1792845"/>
    <lineage>
        <taxon>Bacteria</taxon>
        <taxon>Pseudomonadati</taxon>
        <taxon>Bacteroidota</taxon>
        <taxon>Sphingobacteriia</taxon>
        <taxon>Sphingobacteriales</taxon>
        <taxon>Sphingobacteriaceae</taxon>
        <taxon>Mucilaginibacter</taxon>
    </lineage>
</organism>
<reference evidence="2 3" key="1">
    <citation type="submission" date="2016-07" db="EMBL/GenBank/DDBJ databases">
        <title>Genomic analysis of zinc-resistant bacterium Mucilaginibacter pedocola TBZ30.</title>
        <authorList>
            <person name="Huang J."/>
            <person name="Tang J."/>
        </authorList>
    </citation>
    <scope>NUCLEOTIDE SEQUENCE [LARGE SCALE GENOMIC DNA]</scope>
    <source>
        <strain evidence="2 3">TBZ30</strain>
    </source>
</reference>
<dbReference type="InterPro" id="IPR002182">
    <property type="entry name" value="NB-ARC"/>
</dbReference>
<dbReference type="Proteomes" id="UP000189739">
    <property type="component" value="Unassembled WGS sequence"/>
</dbReference>
<evidence type="ECO:0000313" key="3">
    <source>
        <dbReference type="Proteomes" id="UP000189739"/>
    </source>
</evidence>
<dbReference type="RefSeq" id="WP_078350691.1">
    <property type="nucleotide sequence ID" value="NZ_MBTF01000036.1"/>
</dbReference>
<dbReference type="InterPro" id="IPR027417">
    <property type="entry name" value="P-loop_NTPase"/>
</dbReference>
<dbReference type="OrthoDB" id="940757at2"/>
<dbReference type="SUPFAM" id="SSF48452">
    <property type="entry name" value="TPR-like"/>
    <property type="match status" value="3"/>
</dbReference>
<dbReference type="GO" id="GO:0043531">
    <property type="term" value="F:ADP binding"/>
    <property type="evidence" value="ECO:0007669"/>
    <property type="project" value="InterPro"/>
</dbReference>
<sequence>MKIHKEVFSNLRNDLIIYIRDYKLDPEDWIVDGKPLTINSRKWWLNKIVLANEQKVYVGLTIYGQYTSQISLYERISDEVFGKLPKNASKFAKISGTSLMAIMAGLRVLLNSANESNTLDYYKGNPEKLEKEVTILLDEYVTLKNYNHLVPLLDYDHIEDDYTEIHLGNTAEASQISTTIEFNTITEQTIFLNLIPNLHEEVIGREEDLEKLQILLNESKRIVLVNGLGGIGKSTFAKEYLHKNKHLYSHIAWVNVIAPEADNLDVEKESFASAFAYDTVLLEQGLDLQFSNDTKVIDKYRTIMYALRQLKGRNLLVIDNAGENINYYRETLPTPPGWHILITSRTNLLDFESFFLGTLSETNAIILFSRWYNEESDDQIKSLLEVVGYHTLMIELLAKTLRSSVGLLNINTLIEKLDSKDLSDEILQDKVSTTHNPQEDIIINHLLIAFKIANLNGDEISVLKCFYFLPPEFYSIPKILDYFKKQNDYPFINAIKSLYHKGWLQFDGKAFQMHRLIQLVIYYVLNPEIQVAQPYIETLCNSINASEHFESATSTFISNASFLIKQLPSGHNNNSELAWLNYFLSISYQWTGQYTVSESYNQCAIDYFESESDIGENFSYLAICYKNKAIILRQFGWKAESLEYINKSLAIWESENQQMDQNKAFIHFDLLDFASTFYYECNQITDAEQCLNKCYKIGAQLYDFDNNKYLNIFLTALNRMAGFYFVQERYEEGKVCVDQVISKLSEVDEVTIEQEEILSGALRHSAKLEYQLSKRIDDVIEKFEKSISIYKNLIELSEDYDPSDLGRAYSDYAFVLNQAGKFELAESQYRQSLAIHKKMYEMDQRGYKFDYADVLCQLAITLAYQRKDGLEHLYHAQKLLKELLEDGQDVNLQYYHNFDQIGLIYYNLRNHSLAVNYFEMSNKFYSLNIGNSNPKANYTHKLLRNLKCLAISYYTLQKLDLAVDKQADHYNLCLDLFEQSMIDDKSLIDSAIQLAICYFNASDFERTNDTFKNLFFFIHKYTEIRSTDSAYVESSSLLTQLLGIPFDVWFKQTIIPLF</sequence>
<dbReference type="Gene3D" id="1.25.40.10">
    <property type="entry name" value="Tetratricopeptide repeat domain"/>
    <property type="match status" value="3"/>
</dbReference>
<dbReference type="PANTHER" id="PTHR47691">
    <property type="entry name" value="REGULATOR-RELATED"/>
    <property type="match status" value="1"/>
</dbReference>
<protein>
    <recommendedName>
        <fullName evidence="1">NB-ARC domain-containing protein</fullName>
    </recommendedName>
</protein>
<dbReference type="Pfam" id="PF00931">
    <property type="entry name" value="NB-ARC"/>
    <property type="match status" value="1"/>
</dbReference>
<evidence type="ECO:0000259" key="1">
    <source>
        <dbReference type="Pfam" id="PF00931"/>
    </source>
</evidence>
<comment type="caution">
    <text evidence="2">The sequence shown here is derived from an EMBL/GenBank/DDBJ whole genome shotgun (WGS) entry which is preliminary data.</text>
</comment>
<keyword evidence="3" id="KW-1185">Reference proteome</keyword>
<dbReference type="InterPro" id="IPR019734">
    <property type="entry name" value="TPR_rpt"/>
</dbReference>